<feature type="compositionally biased region" description="Basic and acidic residues" evidence="1">
    <location>
        <begin position="77"/>
        <end position="102"/>
    </location>
</feature>
<evidence type="ECO:0000256" key="1">
    <source>
        <dbReference type="SAM" id="MobiDB-lite"/>
    </source>
</evidence>
<feature type="region of interest" description="Disordered" evidence="1">
    <location>
        <begin position="45"/>
        <end position="102"/>
    </location>
</feature>
<dbReference type="OrthoDB" id="10286083at2759"/>
<dbReference type="EMBL" id="BSXT01001246">
    <property type="protein sequence ID" value="GMF40446.1"/>
    <property type="molecule type" value="Genomic_DNA"/>
</dbReference>
<proteinExistence type="predicted"/>
<dbReference type="Proteomes" id="UP001165121">
    <property type="component" value="Unassembled WGS sequence"/>
</dbReference>
<evidence type="ECO:0000313" key="3">
    <source>
        <dbReference type="Proteomes" id="UP001165121"/>
    </source>
</evidence>
<protein>
    <submittedName>
        <fullName evidence="2">Unnamed protein product</fullName>
    </submittedName>
</protein>
<sequence>MEVSCVRGSAVGSEATQELSDTLRVYTMASPRNDDELEMNWSAEAVDASDGESVVSAGSEDEFEEEAELELAAGVKRGREEAEHDVEMDAEVPKKQKTEVRQ</sequence>
<dbReference type="AlphaFoldDB" id="A0A9W6XK93"/>
<feature type="compositionally biased region" description="Acidic residues" evidence="1">
    <location>
        <begin position="59"/>
        <end position="69"/>
    </location>
</feature>
<accession>A0A9W6XK93</accession>
<comment type="caution">
    <text evidence="2">The sequence shown here is derived from an EMBL/GenBank/DDBJ whole genome shotgun (WGS) entry which is preliminary data.</text>
</comment>
<reference evidence="2" key="1">
    <citation type="submission" date="2023-04" db="EMBL/GenBank/DDBJ databases">
        <title>Phytophthora fragariaefolia NBRC 109709.</title>
        <authorList>
            <person name="Ichikawa N."/>
            <person name="Sato H."/>
            <person name="Tonouchi N."/>
        </authorList>
    </citation>
    <scope>NUCLEOTIDE SEQUENCE</scope>
    <source>
        <strain evidence="2">NBRC 109709</strain>
    </source>
</reference>
<name>A0A9W6XK93_9STRA</name>
<gene>
    <name evidence="2" type="ORF">Pfra01_001242300</name>
</gene>
<keyword evidence="3" id="KW-1185">Reference proteome</keyword>
<evidence type="ECO:0000313" key="2">
    <source>
        <dbReference type="EMBL" id="GMF40446.1"/>
    </source>
</evidence>
<organism evidence="2 3">
    <name type="scientific">Phytophthora fragariaefolia</name>
    <dbReference type="NCBI Taxonomy" id="1490495"/>
    <lineage>
        <taxon>Eukaryota</taxon>
        <taxon>Sar</taxon>
        <taxon>Stramenopiles</taxon>
        <taxon>Oomycota</taxon>
        <taxon>Peronosporomycetes</taxon>
        <taxon>Peronosporales</taxon>
        <taxon>Peronosporaceae</taxon>
        <taxon>Phytophthora</taxon>
    </lineage>
</organism>